<accession>A0A5K0XJV1</accession>
<name>A0A5K0XJV1_9MAGN</name>
<dbReference type="Gramene" id="NC11G0121480.1">
    <property type="protein sequence ID" value="NC11G0121480.1:cds"/>
    <property type="gene ID" value="NC11G0121480"/>
</dbReference>
<organism evidence="1">
    <name type="scientific">Nymphaea colorata</name>
    <name type="common">pocket water lily</name>
    <dbReference type="NCBI Taxonomy" id="210225"/>
    <lineage>
        <taxon>Eukaryota</taxon>
        <taxon>Viridiplantae</taxon>
        <taxon>Streptophyta</taxon>
        <taxon>Embryophyta</taxon>
        <taxon>Tracheophyta</taxon>
        <taxon>Spermatophyta</taxon>
        <taxon>Magnoliopsida</taxon>
        <taxon>Nymphaeales</taxon>
        <taxon>Nymphaeaceae</taxon>
        <taxon>Nymphaea</taxon>
    </lineage>
</organism>
<dbReference type="InterPro" id="IPR021109">
    <property type="entry name" value="Peptidase_aspartic_dom_sf"/>
</dbReference>
<dbReference type="SUPFAM" id="SSF50630">
    <property type="entry name" value="Acid proteases"/>
    <property type="match status" value="1"/>
</dbReference>
<evidence type="ECO:0008006" key="2">
    <source>
        <dbReference type="Google" id="ProtNLM"/>
    </source>
</evidence>
<evidence type="ECO:0000313" key="1">
    <source>
        <dbReference type="EMBL" id="VVV65930.1"/>
    </source>
</evidence>
<gene>
    <name evidence="1" type="ORF">NYM_LOCUS6642</name>
</gene>
<proteinExistence type="predicted"/>
<sequence>MVWLNEVLIHALMDTGATHNFVASHLVEHFGLIVMSNASHVKAINVVRSATNGEAEAVRT</sequence>
<dbReference type="EMBL" id="LR721776">
    <property type="protein sequence ID" value="VVV65930.1"/>
    <property type="molecule type" value="Genomic_DNA"/>
</dbReference>
<dbReference type="Gene3D" id="2.40.70.10">
    <property type="entry name" value="Acid Proteases"/>
    <property type="match status" value="1"/>
</dbReference>
<protein>
    <recommendedName>
        <fullName evidence="2">Peptidase A2 domain-containing protein</fullName>
    </recommendedName>
</protein>
<reference evidence="1" key="1">
    <citation type="submission" date="2019-09" db="EMBL/GenBank/DDBJ databases">
        <authorList>
            <person name="Zhang L."/>
        </authorList>
    </citation>
    <scope>NUCLEOTIDE SEQUENCE</scope>
</reference>
<dbReference type="AlphaFoldDB" id="A0A5K0XJV1"/>